<proteinExistence type="predicted"/>
<evidence type="ECO:0000313" key="3">
    <source>
        <dbReference type="Proteomes" id="UP000183567"/>
    </source>
</evidence>
<organism evidence="2 3">
    <name type="scientific">Rhizopogon vesiculosus</name>
    <dbReference type="NCBI Taxonomy" id="180088"/>
    <lineage>
        <taxon>Eukaryota</taxon>
        <taxon>Fungi</taxon>
        <taxon>Dikarya</taxon>
        <taxon>Basidiomycota</taxon>
        <taxon>Agaricomycotina</taxon>
        <taxon>Agaricomycetes</taxon>
        <taxon>Agaricomycetidae</taxon>
        <taxon>Boletales</taxon>
        <taxon>Suillineae</taxon>
        <taxon>Rhizopogonaceae</taxon>
        <taxon>Rhizopogon</taxon>
    </lineage>
</organism>
<reference evidence="2 3" key="1">
    <citation type="submission" date="2016-03" db="EMBL/GenBank/DDBJ databases">
        <title>Comparative genomics of the ectomycorrhizal sister species Rhizopogon vinicolor and Rhizopogon vesiculosus (Basidiomycota: Boletales) reveals a divergence of the mating type B locus.</title>
        <authorList>
            <person name="Mujic A.B."/>
            <person name="Kuo A."/>
            <person name="Tritt A."/>
            <person name="Lipzen A."/>
            <person name="Chen C."/>
            <person name="Johnson J."/>
            <person name="Sharma A."/>
            <person name="Barry K."/>
            <person name="Grigoriev I.V."/>
            <person name="Spatafora J.W."/>
        </authorList>
    </citation>
    <scope>NUCLEOTIDE SEQUENCE [LARGE SCALE GENOMIC DNA]</scope>
    <source>
        <strain evidence="2 3">AM-OR11-056</strain>
    </source>
</reference>
<evidence type="ECO:0000313" key="2">
    <source>
        <dbReference type="EMBL" id="OJA09246.1"/>
    </source>
</evidence>
<gene>
    <name evidence="2" type="ORF">AZE42_02027</name>
</gene>
<dbReference type="AlphaFoldDB" id="A0A1J8PJ35"/>
<dbReference type="Proteomes" id="UP000183567">
    <property type="component" value="Unassembled WGS sequence"/>
</dbReference>
<sequence>MHPLMYEFTAIYFLSSTVDVKTVKQVLFCTVHPRSSPSINCSASSASKPPFKNFRPTQKVTWAILPFQTQPTNSSTFASPMISGRSISSLSIQSMTCHSNETRHKCVLY</sequence>
<feature type="domain" description="Ig-like" evidence="1">
    <location>
        <begin position="3"/>
        <end position="109"/>
    </location>
</feature>
<dbReference type="InterPro" id="IPR007110">
    <property type="entry name" value="Ig-like_dom"/>
</dbReference>
<evidence type="ECO:0000259" key="1">
    <source>
        <dbReference type="PROSITE" id="PS50835"/>
    </source>
</evidence>
<keyword evidence="3" id="KW-1185">Reference proteome</keyword>
<dbReference type="PROSITE" id="PS50835">
    <property type="entry name" value="IG_LIKE"/>
    <property type="match status" value="1"/>
</dbReference>
<accession>A0A1J8PJ35</accession>
<comment type="caution">
    <text evidence="2">The sequence shown here is derived from an EMBL/GenBank/DDBJ whole genome shotgun (WGS) entry which is preliminary data.</text>
</comment>
<name>A0A1J8PJ35_9AGAM</name>
<protein>
    <recommendedName>
        <fullName evidence="1">Ig-like domain-containing protein</fullName>
    </recommendedName>
</protein>
<dbReference type="EMBL" id="LVVM01005977">
    <property type="protein sequence ID" value="OJA09246.1"/>
    <property type="molecule type" value="Genomic_DNA"/>
</dbReference>